<evidence type="ECO:0000313" key="6">
    <source>
        <dbReference type="Proteomes" id="UP000236740"/>
    </source>
</evidence>
<dbReference type="InterPro" id="IPR058674">
    <property type="entry name" value="DUF8054_N"/>
</dbReference>
<reference evidence="4 7" key="2">
    <citation type="journal article" date="2019" name="Nat. Commun.">
        <title>A new type of DNA phosphorothioation-based antiviral system in archaea.</title>
        <authorList>
            <person name="Xiong L."/>
            <person name="Liu S."/>
            <person name="Chen S."/>
            <person name="Xiao Y."/>
            <person name="Zhu B."/>
            <person name="Gao Y."/>
            <person name="Zhang Y."/>
            <person name="Chen B."/>
            <person name="Luo J."/>
            <person name="Deng Z."/>
            <person name="Chen X."/>
            <person name="Wang L."/>
            <person name="Chen S."/>
        </authorList>
    </citation>
    <scope>NUCLEOTIDE SEQUENCE [LARGE SCALE GENOMIC DNA]</scope>
    <source>
        <strain evidence="4 7">CGMCC 1.10331</strain>
    </source>
</reference>
<organism evidence="5 6">
    <name type="scientific">Halobellus limi</name>
    <dbReference type="NCBI Taxonomy" id="699433"/>
    <lineage>
        <taxon>Archaea</taxon>
        <taxon>Methanobacteriati</taxon>
        <taxon>Methanobacteriota</taxon>
        <taxon>Stenosarchaea group</taxon>
        <taxon>Halobacteria</taxon>
        <taxon>Halobacteriales</taxon>
        <taxon>Haloferacaceae</taxon>
        <taxon>Halobellus</taxon>
    </lineage>
</organism>
<dbReference type="KEGG" id="hlm:DV707_00040"/>
<feature type="transmembrane region" description="Helical" evidence="1">
    <location>
        <begin position="26"/>
        <end position="57"/>
    </location>
</feature>
<evidence type="ECO:0000259" key="3">
    <source>
        <dbReference type="Pfam" id="PF26238"/>
    </source>
</evidence>
<dbReference type="GeneID" id="39856430"/>
<evidence type="ECO:0000313" key="4">
    <source>
        <dbReference type="EMBL" id="QCC46203.1"/>
    </source>
</evidence>
<feature type="domain" description="DUF8054" evidence="3">
    <location>
        <begin position="105"/>
        <end position="224"/>
    </location>
</feature>
<evidence type="ECO:0000313" key="7">
    <source>
        <dbReference type="Proteomes" id="UP000296733"/>
    </source>
</evidence>
<sequence>MTVLSRLRRPEHTGDGRCWPCTVVNVVLLAALAGVVALVAPAVAALVALGGAAAIWLRGYFVPYTPRFAPRLAALLPGDYLEHAASTETLGDLGGGDADGVDGDDLLRELLAAGVVDAEGEHLEPTPAFASAWRSEMDALAADSDDRPADADGRLVDALRETLEHVDSARIERTGSETFLVVTGADGSTAWLRRPVAIAEVAAVRALDETALSPDLRAPAAHALCAFLETCPVCEGDVVETTPADCCGHTLSGTTEGPSDVLACETCGVVFYEFR</sequence>
<gene>
    <name evidence="4" type="ORF">DV707_00040</name>
    <name evidence="5" type="ORF">SAMN04488133_3490</name>
</gene>
<dbReference type="OrthoDB" id="205972at2157"/>
<name>A0A1H6CK55_9EURY</name>
<evidence type="ECO:0000259" key="2">
    <source>
        <dbReference type="Pfam" id="PF26236"/>
    </source>
</evidence>
<dbReference type="AlphaFoldDB" id="A0A1H6CK55"/>
<dbReference type="Pfam" id="PF26236">
    <property type="entry name" value="DUF8054_N"/>
    <property type="match status" value="1"/>
</dbReference>
<dbReference type="Pfam" id="PF26238">
    <property type="entry name" value="DUF8054_M"/>
    <property type="match status" value="1"/>
</dbReference>
<dbReference type="Proteomes" id="UP000236740">
    <property type="component" value="Unassembled WGS sequence"/>
</dbReference>
<dbReference type="EMBL" id="CP031311">
    <property type="protein sequence ID" value="QCC46203.1"/>
    <property type="molecule type" value="Genomic_DNA"/>
</dbReference>
<accession>A0A1H6CK55</accession>
<reference evidence="5 6" key="1">
    <citation type="submission" date="2016-10" db="EMBL/GenBank/DDBJ databases">
        <authorList>
            <person name="de Groot N.N."/>
        </authorList>
    </citation>
    <scope>NUCLEOTIDE SEQUENCE [LARGE SCALE GENOMIC DNA]</scope>
    <source>
        <strain evidence="5 6">CGMCC 1.10331</strain>
    </source>
</reference>
<keyword evidence="1" id="KW-0472">Membrane</keyword>
<evidence type="ECO:0000313" key="5">
    <source>
        <dbReference type="EMBL" id="SEG73322.1"/>
    </source>
</evidence>
<dbReference type="Proteomes" id="UP000296733">
    <property type="component" value="Chromosome"/>
</dbReference>
<keyword evidence="1" id="KW-1133">Transmembrane helix</keyword>
<dbReference type="RefSeq" id="WP_103993036.1">
    <property type="nucleotide sequence ID" value="NZ_CP031311.1"/>
</dbReference>
<protein>
    <submittedName>
        <fullName evidence="5">Uncharacterized protein</fullName>
    </submittedName>
</protein>
<proteinExistence type="predicted"/>
<dbReference type="InterPro" id="IPR058775">
    <property type="entry name" value="DUF8054_M"/>
</dbReference>
<evidence type="ECO:0000256" key="1">
    <source>
        <dbReference type="SAM" id="Phobius"/>
    </source>
</evidence>
<feature type="domain" description="DUF8054" evidence="2">
    <location>
        <begin position="5"/>
        <end position="73"/>
    </location>
</feature>
<keyword evidence="1" id="KW-0812">Transmembrane</keyword>
<dbReference type="EMBL" id="FNVN01000008">
    <property type="protein sequence ID" value="SEG73322.1"/>
    <property type="molecule type" value="Genomic_DNA"/>
</dbReference>
<keyword evidence="6" id="KW-1185">Reference proteome</keyword>